<keyword evidence="2" id="KW-1185">Reference proteome</keyword>
<organism evidence="1 2">
    <name type="scientific">Flavobacterium chungbukense</name>
    <dbReference type="NCBI Taxonomy" id="877464"/>
    <lineage>
        <taxon>Bacteria</taxon>
        <taxon>Pseudomonadati</taxon>
        <taxon>Bacteroidota</taxon>
        <taxon>Flavobacteriia</taxon>
        <taxon>Flavobacteriales</taxon>
        <taxon>Flavobacteriaceae</taxon>
        <taxon>Flavobacterium</taxon>
    </lineage>
</organism>
<dbReference type="InterPro" id="IPR011050">
    <property type="entry name" value="Pectin_lyase_fold/virulence"/>
</dbReference>
<evidence type="ECO:0008006" key="3">
    <source>
        <dbReference type="Google" id="ProtNLM"/>
    </source>
</evidence>
<comment type="caution">
    <text evidence="1">The sequence shown here is derived from an EMBL/GenBank/DDBJ whole genome shotgun (WGS) entry which is preliminary data.</text>
</comment>
<dbReference type="InterPro" id="IPR012334">
    <property type="entry name" value="Pectin_lyas_fold"/>
</dbReference>
<evidence type="ECO:0000313" key="2">
    <source>
        <dbReference type="Proteomes" id="UP001501333"/>
    </source>
</evidence>
<gene>
    <name evidence="1" type="ORF">GCM10022250_33730</name>
</gene>
<dbReference type="RefSeq" id="WP_229350058.1">
    <property type="nucleotide sequence ID" value="NZ_BAABAO010000013.1"/>
</dbReference>
<reference evidence="2" key="1">
    <citation type="journal article" date="2019" name="Int. J. Syst. Evol. Microbiol.">
        <title>The Global Catalogue of Microorganisms (GCM) 10K type strain sequencing project: providing services to taxonomists for standard genome sequencing and annotation.</title>
        <authorList>
            <consortium name="The Broad Institute Genomics Platform"/>
            <consortium name="The Broad Institute Genome Sequencing Center for Infectious Disease"/>
            <person name="Wu L."/>
            <person name="Ma J."/>
        </authorList>
    </citation>
    <scope>NUCLEOTIDE SEQUENCE [LARGE SCALE GENOMIC DNA]</scope>
    <source>
        <strain evidence="2">JCM 17386</strain>
    </source>
</reference>
<accession>A0ABP7YIY6</accession>
<sequence>MKHLIYFLLLSVSGFSQNYHYAIDEAPVKSPVSPVADNQPEEIEYFNAYLLPISQKASIQSALDQYGSVRLEKGNYSGISIVLKSNQRLFGHPTLNTVTGIRIASGSTNVKVQNITATAPSGIYFEAGAPITNSEFKNIESTPITSTGGMIENNSFINLSRCVLKWDMSSSGYFRNNKIIKHRIHAYYPQIVMKGNSTTPSYGNVQLWINMLTPGGNGAEIDNVKTLTWVGVDSESWNFNNYSSKALIEMKNMGDVRIAAISGGNLISTPTPVFDIAANNLLMSRKFISAAAAGNSTLRANTNMFILDSNSEGYNIDKASTGFDFKGRFNGSNVALGGVNLTAALTDTPTISKLTNTILGAKKTPWERPVFDPIPNPTGDNWATERAGKTDQKNYIQDLINKNGIAELTEGTYYIGSTLTIKNNQGIIGKGTGKTIIVGLKDDFPLITAVDVGPSEVKCYLSNMTLQGGLSGLRMSYTSGGTVQWSACIFKYLVFRNQKYGIHFDKGYGFDNNFIEHISFVNTTTGVYQETDPAYSGGETPTMMYIDKVVFYKCQWLNNTKALSLISARASNLNAWIDCNFDNNGTVADIKYYNSPFFANCTFTNNKGDYVIGGENTVEFYSCLFEKNTAAATFKLYGAYLEGCTILDNVSLFKNYTPAGFITNSTITGNVGSLTSGMIVNSSIPASPTFNKLLVNINAAKPTTIIEAAPNPYPQLLVTQ</sequence>
<dbReference type="EMBL" id="BAABAO010000013">
    <property type="protein sequence ID" value="GAA4136743.1"/>
    <property type="molecule type" value="Genomic_DNA"/>
</dbReference>
<proteinExistence type="predicted"/>
<protein>
    <recommendedName>
        <fullName evidence="3">Right handed beta helix domain-containing protein</fullName>
    </recommendedName>
</protein>
<evidence type="ECO:0000313" key="1">
    <source>
        <dbReference type="EMBL" id="GAA4136743.1"/>
    </source>
</evidence>
<dbReference type="Proteomes" id="UP001501333">
    <property type="component" value="Unassembled WGS sequence"/>
</dbReference>
<name>A0ABP7YIY6_9FLAO</name>
<dbReference type="SUPFAM" id="SSF51126">
    <property type="entry name" value="Pectin lyase-like"/>
    <property type="match status" value="2"/>
</dbReference>
<dbReference type="Gene3D" id="2.160.20.10">
    <property type="entry name" value="Single-stranded right-handed beta-helix, Pectin lyase-like"/>
    <property type="match status" value="1"/>
</dbReference>